<evidence type="ECO:0000256" key="1">
    <source>
        <dbReference type="SAM" id="MobiDB-lite"/>
    </source>
</evidence>
<evidence type="ECO:0000313" key="3">
    <source>
        <dbReference type="Proteomes" id="UP000076837"/>
    </source>
</evidence>
<feature type="region of interest" description="Disordered" evidence="1">
    <location>
        <begin position="192"/>
        <end position="212"/>
    </location>
</feature>
<gene>
    <name evidence="2" type="ORF">ST47_g1820</name>
</gene>
<feature type="compositionally biased region" description="Basic and acidic residues" evidence="1">
    <location>
        <begin position="192"/>
        <end position="201"/>
    </location>
</feature>
<comment type="caution">
    <text evidence="2">The sequence shown here is derived from an EMBL/GenBank/DDBJ whole genome shotgun (WGS) entry which is preliminary data.</text>
</comment>
<feature type="compositionally biased region" description="Low complexity" evidence="1">
    <location>
        <begin position="117"/>
        <end position="130"/>
    </location>
</feature>
<feature type="region of interest" description="Disordered" evidence="1">
    <location>
        <begin position="569"/>
        <end position="589"/>
    </location>
</feature>
<protein>
    <recommendedName>
        <fullName evidence="4">BTB domain-containing protein</fullName>
    </recommendedName>
</protein>
<organism evidence="2 3">
    <name type="scientific">Didymella rabiei</name>
    <name type="common">Chickpea ascochyta blight fungus</name>
    <name type="synonym">Mycosphaerella rabiei</name>
    <dbReference type="NCBI Taxonomy" id="5454"/>
    <lineage>
        <taxon>Eukaryota</taxon>
        <taxon>Fungi</taxon>
        <taxon>Dikarya</taxon>
        <taxon>Ascomycota</taxon>
        <taxon>Pezizomycotina</taxon>
        <taxon>Dothideomycetes</taxon>
        <taxon>Pleosporomycetidae</taxon>
        <taxon>Pleosporales</taxon>
        <taxon>Pleosporineae</taxon>
        <taxon>Didymellaceae</taxon>
        <taxon>Ascochyta</taxon>
    </lineage>
</organism>
<feature type="region of interest" description="Disordered" evidence="1">
    <location>
        <begin position="1"/>
        <end position="42"/>
    </location>
</feature>
<reference evidence="2 3" key="1">
    <citation type="journal article" date="2016" name="Sci. Rep.">
        <title>Draft genome sequencing and secretome analysis of fungal phytopathogen Ascochyta rabiei provides insight into the necrotrophic effector repertoire.</title>
        <authorList>
            <person name="Verma S."/>
            <person name="Gazara R.K."/>
            <person name="Nizam S."/>
            <person name="Parween S."/>
            <person name="Chattopadhyay D."/>
            <person name="Verma P.K."/>
        </authorList>
    </citation>
    <scope>NUCLEOTIDE SEQUENCE [LARGE SCALE GENOMIC DNA]</scope>
    <source>
        <strain evidence="2 3">ArDII</strain>
    </source>
</reference>
<feature type="compositionally biased region" description="Basic residues" evidence="1">
    <location>
        <begin position="15"/>
        <end position="24"/>
    </location>
</feature>
<accession>A0A163KI51</accession>
<feature type="compositionally biased region" description="Polar residues" evidence="1">
    <location>
        <begin position="85"/>
        <end position="94"/>
    </location>
</feature>
<feature type="compositionally biased region" description="Basic and acidic residues" evidence="1">
    <location>
        <begin position="570"/>
        <end position="579"/>
    </location>
</feature>
<name>A0A163KI51_DIDRA</name>
<dbReference type="EMBL" id="JYNV01000082">
    <property type="protein sequence ID" value="KZM27016.1"/>
    <property type="molecule type" value="Genomic_DNA"/>
</dbReference>
<evidence type="ECO:0008006" key="4">
    <source>
        <dbReference type="Google" id="ProtNLM"/>
    </source>
</evidence>
<sequence length="1093" mass="121749">MPGTKKSTPAAWIGGRRRKLIRRNRTNEEPPRSSTMPVLNPESVAASLVNAVNSQGSTHVKERQSEDSGAVKSSAPYTLFADDPATSSPKSTATDGKRKQGLFGTKRPKALDRPNGSPHTPVVTSPLPVTTPSKAAQFFGLESKPNITESPRHGHFQDDANVGDDDDDALVRPMFKKQFSLSLLTESKAGAERQTRFKEDGVEPDLPNSAKTSRINTNKRLRMLIPNLTGPRRAPIQQTTAPTTRFDLDKNDADIIYSSDNGLQKSRFRIPAAPRPVPAVTKRRVSKKSPRSFQRMSPITETSFEELRANYRQDRDTTDLGVISEYEYDNTPYSGPVLPQSHSESVLPLYGAFKLDEDDLSPTDEFYDEEATDEEDNTVHPGTKVNVKRGHWHWSSTLYKRSPLQSIEDGFLDATEDDMRFEACRKTMLRVEAKKPAMDAEIAVLKREQERMKHKFWNDKSGDCISGRLNSTPDESSDEDVGGLVLIRSSIDLDKEPTVHEAKVMTFTTILPATVKTVDIPPRNKKQVSYVGSSTSLPENLVLTENEKKCITSPTQNENILPASPVVTHYHHEDPDCTSKSKKSKMTRDESRLLVQNWISNYNSTEQRPVSTRVDPDVLADQETPPAPFPKSDEGLPTPPIKPRSDSLTPPKQLQKHQCISNGHIFHPIDLKRIPDNAVVNGLEVRPYLQTYTGVKQHVKIPVLCERCSENCDENVWECEIAVCRMAVCQSCAEDMEIEWQERSVRGWKHKLEGSVVSVIVGSGPLATKYNLPVALLCFHSTFFKNELLRYETVRTRVYGNKKRKVSTQDQSMIVKVEKVDDETEAEVIAQSANSEETVIRLPGVDLAIFGLFLKYVYMGFYPATVDARPGYPLSIPYAPKSTQHNPSYTPAKASMPPPATINSQKAVQGSHPYPLPTPSLNNPRVSTVTDGNNHTLVPPSVHAYLLSIRLNAPGFLNHALNHIYYGLGKYFALTPSLVDYICSHTTPGSTLRKLILDVLVVHWPSPSTHIVVKHAALSKHWNEVFDMHKDLRHEFTMGLQGSMKVLPVQAYFVSTAMSAVATKEEAGERELEVVEVRSAQADTSVAEAAVKK</sequence>
<dbReference type="AlphaFoldDB" id="A0A163KI51"/>
<feature type="region of interest" description="Disordered" evidence="1">
    <location>
        <begin position="885"/>
        <end position="919"/>
    </location>
</feature>
<dbReference type="Proteomes" id="UP000076837">
    <property type="component" value="Unassembled WGS sequence"/>
</dbReference>
<feature type="region of interest" description="Disordered" evidence="1">
    <location>
        <begin position="54"/>
        <end position="130"/>
    </location>
</feature>
<evidence type="ECO:0000313" key="2">
    <source>
        <dbReference type="EMBL" id="KZM27016.1"/>
    </source>
</evidence>
<keyword evidence="3" id="KW-1185">Reference proteome</keyword>
<dbReference type="STRING" id="5454.A0A163KI51"/>
<proteinExistence type="predicted"/>
<feature type="region of interest" description="Disordered" evidence="1">
    <location>
        <begin position="618"/>
        <end position="654"/>
    </location>
</feature>